<dbReference type="NCBIfam" id="TIGR03621">
    <property type="entry name" value="F420_MSMEG_2516"/>
    <property type="match status" value="1"/>
</dbReference>
<dbReference type="InterPro" id="IPR019923">
    <property type="entry name" value="Lucif-like_OxRdtase_MSMEG_2516"/>
</dbReference>
<dbReference type="OrthoDB" id="4288123at2"/>
<dbReference type="PANTHER" id="PTHR42847">
    <property type="entry name" value="ALKANESULFONATE MONOOXYGENASE"/>
    <property type="match status" value="1"/>
</dbReference>
<keyword evidence="2" id="KW-0288">FMN</keyword>
<dbReference type="InterPro" id="IPR011251">
    <property type="entry name" value="Luciferase-like_dom"/>
</dbReference>
<keyword evidence="3" id="KW-0560">Oxidoreductase</keyword>
<dbReference type="InterPro" id="IPR036661">
    <property type="entry name" value="Luciferase-like_sf"/>
</dbReference>
<evidence type="ECO:0000313" key="7">
    <source>
        <dbReference type="Proteomes" id="UP000306985"/>
    </source>
</evidence>
<name>A0A4U6QMF4_9ACTN</name>
<dbReference type="Pfam" id="PF00296">
    <property type="entry name" value="Bac_luciferase"/>
    <property type="match status" value="1"/>
</dbReference>
<accession>A0A4U6QMF4</accession>
<dbReference type="Proteomes" id="UP000306985">
    <property type="component" value="Unassembled WGS sequence"/>
</dbReference>
<dbReference type="AlphaFoldDB" id="A0A4U6QMF4"/>
<gene>
    <name evidence="6" type="ORF">FDO65_09745</name>
</gene>
<dbReference type="Gene3D" id="3.20.20.30">
    <property type="entry name" value="Luciferase-like domain"/>
    <property type="match status" value="1"/>
</dbReference>
<feature type="domain" description="Luciferase-like" evidence="5">
    <location>
        <begin position="8"/>
        <end position="177"/>
    </location>
</feature>
<evidence type="ECO:0000259" key="5">
    <source>
        <dbReference type="Pfam" id="PF00296"/>
    </source>
</evidence>
<dbReference type="PANTHER" id="PTHR42847:SF4">
    <property type="entry name" value="ALKANESULFONATE MONOOXYGENASE-RELATED"/>
    <property type="match status" value="1"/>
</dbReference>
<reference evidence="6 7" key="1">
    <citation type="submission" date="2019-05" db="EMBL/GenBank/DDBJ databases">
        <title>Nakamurella sp. N5BH11, whole genome shotgun sequence.</title>
        <authorList>
            <person name="Tuo L."/>
        </authorList>
    </citation>
    <scope>NUCLEOTIDE SEQUENCE [LARGE SCALE GENOMIC DNA]</scope>
    <source>
        <strain evidence="6 7">N5BH11</strain>
    </source>
</reference>
<keyword evidence="1" id="KW-0285">Flavoprotein</keyword>
<keyword evidence="4" id="KW-0503">Monooxygenase</keyword>
<evidence type="ECO:0000256" key="2">
    <source>
        <dbReference type="ARBA" id="ARBA00022643"/>
    </source>
</evidence>
<evidence type="ECO:0000313" key="6">
    <source>
        <dbReference type="EMBL" id="TKV61804.1"/>
    </source>
</evidence>
<evidence type="ECO:0000256" key="1">
    <source>
        <dbReference type="ARBA" id="ARBA00022630"/>
    </source>
</evidence>
<evidence type="ECO:0000256" key="4">
    <source>
        <dbReference type="ARBA" id="ARBA00023033"/>
    </source>
</evidence>
<dbReference type="InterPro" id="IPR050172">
    <property type="entry name" value="SsuD_RutA_monooxygenase"/>
</dbReference>
<organism evidence="6 7">
    <name type="scientific">Nakamurella flava</name>
    <dbReference type="NCBI Taxonomy" id="2576308"/>
    <lineage>
        <taxon>Bacteria</taxon>
        <taxon>Bacillati</taxon>
        <taxon>Actinomycetota</taxon>
        <taxon>Actinomycetes</taxon>
        <taxon>Nakamurellales</taxon>
        <taxon>Nakamurellaceae</taxon>
        <taxon>Nakamurella</taxon>
    </lineage>
</organism>
<sequence length="301" mass="32217">MMRMRFGVNLRSATSAAEFAADVRRVDELGFDILAVPDHLGTPSPFPLLAAAATVSPRLRLRPYVLNAAFHGGGTRTAALLARDVATVDALSDGRVEVGIGTGWAPAEFRAAGIERRPFAARLADLERLVVDLRARLADPDHSPRSLQTPVPIMVGAMSAEGLRIAAEHADIVAFSGLRSVPGTNGAQLTFVSSADTAARVADVRAARGDRPCRFDHLVQMIDLDPDPRAAATRVAAEMPGLTADDLLDTPFALFAPTAEAAAEELLRRQQVYGFDDVVTHHANLEEMGQIIAAYDRLVPR</sequence>
<dbReference type="GO" id="GO:0008726">
    <property type="term" value="F:alkanesulfonate monooxygenase activity"/>
    <property type="evidence" value="ECO:0007669"/>
    <property type="project" value="TreeGrafter"/>
</dbReference>
<dbReference type="EMBL" id="SZZH01000001">
    <property type="protein sequence ID" value="TKV61804.1"/>
    <property type="molecule type" value="Genomic_DNA"/>
</dbReference>
<dbReference type="SUPFAM" id="SSF51679">
    <property type="entry name" value="Bacterial luciferase-like"/>
    <property type="match status" value="1"/>
</dbReference>
<evidence type="ECO:0000256" key="3">
    <source>
        <dbReference type="ARBA" id="ARBA00023002"/>
    </source>
</evidence>
<dbReference type="GO" id="GO:0046306">
    <property type="term" value="P:alkanesulfonate catabolic process"/>
    <property type="evidence" value="ECO:0007669"/>
    <property type="project" value="TreeGrafter"/>
</dbReference>
<comment type="caution">
    <text evidence="6">The sequence shown here is derived from an EMBL/GenBank/DDBJ whole genome shotgun (WGS) entry which is preliminary data.</text>
</comment>
<protein>
    <submittedName>
        <fullName evidence="6">TIGR03621 family F420-dependent LLM class oxidoreductase</fullName>
    </submittedName>
</protein>
<proteinExistence type="predicted"/>
<dbReference type="RefSeq" id="WP_137449109.1">
    <property type="nucleotide sequence ID" value="NZ_SZZH01000001.1"/>
</dbReference>
<keyword evidence="7" id="KW-1185">Reference proteome</keyword>